<evidence type="ECO:0000313" key="4">
    <source>
        <dbReference type="Proteomes" id="UP000198736"/>
    </source>
</evidence>
<dbReference type="InterPro" id="IPR001296">
    <property type="entry name" value="Glyco_trans_1"/>
</dbReference>
<proteinExistence type="predicted"/>
<accession>A0A0S4LHI5</accession>
<dbReference type="Proteomes" id="UP000198736">
    <property type="component" value="Unassembled WGS sequence"/>
</dbReference>
<dbReference type="Pfam" id="PF00534">
    <property type="entry name" value="Glycos_transf_1"/>
    <property type="match status" value="1"/>
</dbReference>
<dbReference type="Gene3D" id="3.40.50.2000">
    <property type="entry name" value="Glycogen Phosphorylase B"/>
    <property type="match status" value="2"/>
</dbReference>
<feature type="region of interest" description="Disordered" evidence="1">
    <location>
        <begin position="619"/>
        <end position="640"/>
    </location>
</feature>
<feature type="domain" description="Glycosyl transferase family 1" evidence="2">
    <location>
        <begin position="431"/>
        <end position="593"/>
    </location>
</feature>
<reference evidence="4" key="1">
    <citation type="submission" date="2015-10" db="EMBL/GenBank/DDBJ databases">
        <authorList>
            <person name="Luecker S."/>
            <person name="Luecker S."/>
        </authorList>
    </citation>
    <scope>NUCLEOTIDE SEQUENCE [LARGE SCALE GENOMIC DNA]</scope>
</reference>
<sequence>MTNPRLRAAAEYWQARKYQKSVFVIPFSISAEDALALRNLPCCASMILRDPDPTLTSRPHLSWLGRYADDGRSWQLPETLGTFIFLGPPVQLTNKMLKQVAGTGARSIVCENRLHHFVDLPLFRFHLWHLAEKVIERMSNLPAGSPVHHLVQAAKTIPGARALWHRVFRRDSHDQNMSVWDVAQCTVSAARLDIVFFRELLKQALLLASTSSFRAEPRRFILVNSGLAAGGAERQIVNTLRGLQAKGFDDICLIGEYLHRSPGLDFYLPHLESAKIAAYPLTSAIKIAERGFQSVPDPLGELFAKLPNTMAEEILNLAEEFKNRRPTVVHAWQDSTSIKVGIAAIMTGVPRIVLASRNLTPVNFGYYQDYMRCAYQALSELDHITFLNNSCAGALDYCRWLEIPHDRFQVVKNGVDFSGLSRVDDSVVSAYRHSLGIPQTAPVVGSIFRFWSEKRPMLWLKAAREIAKLTPDAHFLLIGEGPMRKEMEKFVRKTELENKVHMPGARTDIATPLSSMTVFVLTSEFEGTPNVVLEAQWMGLPVVATDAGGTREAIEEGITGWCCRTPDPSEIATRTREVLSDSSFLQHLRQRGPRFVDQQFGLNEMIDCTLRLYGVKNESAPSPYPHRHSHASHPHTEVQT</sequence>
<dbReference type="OrthoDB" id="9790710at2"/>
<evidence type="ECO:0000256" key="1">
    <source>
        <dbReference type="SAM" id="MobiDB-lite"/>
    </source>
</evidence>
<dbReference type="SUPFAM" id="SSF53756">
    <property type="entry name" value="UDP-Glycosyltransferase/glycogen phosphorylase"/>
    <property type="match status" value="1"/>
</dbReference>
<protein>
    <recommendedName>
        <fullName evidence="2">Glycosyl transferase family 1 domain-containing protein</fullName>
    </recommendedName>
</protein>
<dbReference type="STRING" id="1742973.COMA2_200057"/>
<dbReference type="EMBL" id="CZPZ01000013">
    <property type="protein sequence ID" value="CUS36093.1"/>
    <property type="molecule type" value="Genomic_DNA"/>
</dbReference>
<dbReference type="PANTHER" id="PTHR12526">
    <property type="entry name" value="GLYCOSYLTRANSFERASE"/>
    <property type="match status" value="1"/>
</dbReference>
<evidence type="ECO:0000259" key="2">
    <source>
        <dbReference type="Pfam" id="PF00534"/>
    </source>
</evidence>
<dbReference type="AlphaFoldDB" id="A0A0S4LHI5"/>
<organism evidence="3 4">
    <name type="scientific">Candidatus Nitrospira nitrificans</name>
    <dbReference type="NCBI Taxonomy" id="1742973"/>
    <lineage>
        <taxon>Bacteria</taxon>
        <taxon>Pseudomonadati</taxon>
        <taxon>Nitrospirota</taxon>
        <taxon>Nitrospiria</taxon>
        <taxon>Nitrospirales</taxon>
        <taxon>Nitrospiraceae</taxon>
        <taxon>Nitrospira</taxon>
    </lineage>
</organism>
<keyword evidence="4" id="KW-1185">Reference proteome</keyword>
<evidence type="ECO:0000313" key="3">
    <source>
        <dbReference type="EMBL" id="CUS36093.1"/>
    </source>
</evidence>
<dbReference type="GO" id="GO:0016757">
    <property type="term" value="F:glycosyltransferase activity"/>
    <property type="evidence" value="ECO:0007669"/>
    <property type="project" value="InterPro"/>
</dbReference>
<gene>
    <name evidence="3" type="ORF">COMA2_200057</name>
</gene>
<name>A0A0S4LHI5_9BACT</name>